<organism evidence="2 3">
    <name type="scientific">Pristionchus fissidentatus</name>
    <dbReference type="NCBI Taxonomy" id="1538716"/>
    <lineage>
        <taxon>Eukaryota</taxon>
        <taxon>Metazoa</taxon>
        <taxon>Ecdysozoa</taxon>
        <taxon>Nematoda</taxon>
        <taxon>Chromadorea</taxon>
        <taxon>Rhabditida</taxon>
        <taxon>Rhabditina</taxon>
        <taxon>Diplogasteromorpha</taxon>
        <taxon>Diplogasteroidea</taxon>
        <taxon>Neodiplogasteridae</taxon>
        <taxon>Pristionchus</taxon>
    </lineage>
</organism>
<dbReference type="AlphaFoldDB" id="A0AAV5V8F0"/>
<name>A0AAV5V8F0_9BILA</name>
<protein>
    <submittedName>
        <fullName evidence="2">Uncharacterized protein</fullName>
    </submittedName>
</protein>
<reference evidence="2" key="1">
    <citation type="submission" date="2023-10" db="EMBL/GenBank/DDBJ databases">
        <title>Genome assembly of Pristionchus species.</title>
        <authorList>
            <person name="Yoshida K."/>
            <person name="Sommer R.J."/>
        </authorList>
    </citation>
    <scope>NUCLEOTIDE SEQUENCE</scope>
    <source>
        <strain evidence="2">RS5133</strain>
    </source>
</reference>
<gene>
    <name evidence="2" type="ORF">PFISCL1PPCAC_6056</name>
</gene>
<accession>A0AAV5V8F0</accession>
<dbReference type="Proteomes" id="UP001432322">
    <property type="component" value="Unassembled WGS sequence"/>
</dbReference>
<evidence type="ECO:0000256" key="1">
    <source>
        <dbReference type="SAM" id="MobiDB-lite"/>
    </source>
</evidence>
<feature type="compositionally biased region" description="Polar residues" evidence="1">
    <location>
        <begin position="60"/>
        <end position="71"/>
    </location>
</feature>
<comment type="caution">
    <text evidence="2">The sequence shown here is derived from an EMBL/GenBank/DDBJ whole genome shotgun (WGS) entry which is preliminary data.</text>
</comment>
<dbReference type="EMBL" id="BTSY01000002">
    <property type="protein sequence ID" value="GMT14759.1"/>
    <property type="molecule type" value="Genomic_DNA"/>
</dbReference>
<evidence type="ECO:0000313" key="3">
    <source>
        <dbReference type="Proteomes" id="UP001432322"/>
    </source>
</evidence>
<proteinExistence type="predicted"/>
<feature type="compositionally biased region" description="Polar residues" evidence="1">
    <location>
        <begin position="20"/>
        <end position="43"/>
    </location>
</feature>
<keyword evidence="3" id="KW-1185">Reference proteome</keyword>
<evidence type="ECO:0000313" key="2">
    <source>
        <dbReference type="EMBL" id="GMT14759.1"/>
    </source>
</evidence>
<sequence>MAFYFALMNVSNKKERRLSSSRPVHSSTCRSFYDTSPTLPSAPSNSFESLSGSFSQGEGTPNSGVPSSTASFPPPVRTSKKVTFKPPSPSPSIQSSSSSTTTRNYFLGSRRVSRLSQRLIPFEFVPRPPLVPQFSLDSSLSSFHRGKTAESIEVRVQNEFNARIEQMERGKRMDIRPIETPIEKNTVRDKNTMEEVMRDQEGDKWRDEGVKVNWIRKNIGENGMNNDELHFINHSFIYLEEEKDWFMSMANLCPVY</sequence>
<feature type="compositionally biased region" description="Low complexity" evidence="1">
    <location>
        <begin position="44"/>
        <end position="59"/>
    </location>
</feature>
<feature type="region of interest" description="Disordered" evidence="1">
    <location>
        <begin position="14"/>
        <end position="103"/>
    </location>
</feature>